<feature type="domain" description="Aminotransferase class I/classII large" evidence="8">
    <location>
        <begin position="27"/>
        <end position="372"/>
    </location>
</feature>
<dbReference type="Gene3D" id="3.40.640.10">
    <property type="entry name" value="Type I PLP-dependent aspartate aminotransferase-like (Major domain)"/>
    <property type="match status" value="1"/>
</dbReference>
<name>A0A0F7PF48_9EURY</name>
<dbReference type="OrthoDB" id="372018at2157"/>
<dbReference type="InterPro" id="IPR004838">
    <property type="entry name" value="NHTrfase_class1_PyrdxlP-BS"/>
</dbReference>
<dbReference type="EMBL" id="CP011564">
    <property type="protein sequence ID" value="ALG82347.1"/>
    <property type="molecule type" value="Genomic_DNA"/>
</dbReference>
<dbReference type="PANTHER" id="PTHR46383">
    <property type="entry name" value="ASPARTATE AMINOTRANSFERASE"/>
    <property type="match status" value="1"/>
</dbReference>
<evidence type="ECO:0000256" key="6">
    <source>
        <dbReference type="ARBA" id="ARBA00022898"/>
    </source>
</evidence>
<evidence type="ECO:0000259" key="8">
    <source>
        <dbReference type="Pfam" id="PF00155"/>
    </source>
</evidence>
<proteinExistence type="inferred from homology"/>
<dbReference type="STRING" id="1604004.HLASA_1459"/>
<dbReference type="GO" id="GO:0006520">
    <property type="term" value="P:amino acid metabolic process"/>
    <property type="evidence" value="ECO:0007669"/>
    <property type="project" value="InterPro"/>
</dbReference>
<keyword evidence="4 7" id="KW-0032">Aminotransferase</keyword>
<dbReference type="KEGG" id="hsf:HLASA_1459"/>
<sequence length="388" mass="42638">MPSKRAMETSPFSAMDVLERASEREGVVHMEVGEPDIEPPKAATEAAIASLRAGNVGYTSSRGKADLREAIARYYERTYGVDVPPDRIIVAPGSSPALLVTMLTTVDPGEEVVLTDPYYAPYPNFVRQAEGRVTTVTLDPENGFVPRVADFEEKVDQHTAAMMLNSPQNPTGAVMDGRTIEELVTLAERTDTRIISDEIYHGLAYDATEHSVLEYTDEAFVLDGVSKRYGMTGWRLGWAVVPPGEVRAFNNLVQNVLICAPNFVQDGARAALETEPSWLEDARDTYRERRDLLLDAARRWGLDMGYTPSGAYYLLLDVSDLPGDAFEVADVFLEEANVAMTPGPDFGSMAEDTLRASYATSTADIELAIDRLDELLVEFGPEAHLSRS</sequence>
<evidence type="ECO:0000256" key="4">
    <source>
        <dbReference type="ARBA" id="ARBA00022576"/>
    </source>
</evidence>
<dbReference type="Proteomes" id="UP000069906">
    <property type="component" value="Chromosome"/>
</dbReference>
<comment type="cofactor">
    <cofactor evidence="1 7">
        <name>pyridoxal 5'-phosphate</name>
        <dbReference type="ChEBI" id="CHEBI:597326"/>
    </cofactor>
</comment>
<evidence type="ECO:0000256" key="5">
    <source>
        <dbReference type="ARBA" id="ARBA00022679"/>
    </source>
</evidence>
<comment type="subunit">
    <text evidence="3">Homodimer.</text>
</comment>
<evidence type="ECO:0000313" key="12">
    <source>
        <dbReference type="Proteomes" id="UP000069906"/>
    </source>
</evidence>
<evidence type="ECO:0000256" key="7">
    <source>
        <dbReference type="RuleBase" id="RU000481"/>
    </source>
</evidence>
<dbReference type="EC" id="2.6.1.-" evidence="7"/>
<evidence type="ECO:0000256" key="1">
    <source>
        <dbReference type="ARBA" id="ARBA00001933"/>
    </source>
</evidence>
<evidence type="ECO:0000313" key="10">
    <source>
        <dbReference type="EMBL" id="ALG82347.1"/>
    </source>
</evidence>
<dbReference type="Pfam" id="PF00155">
    <property type="entry name" value="Aminotran_1_2"/>
    <property type="match status" value="1"/>
</dbReference>
<dbReference type="EMBL" id="CP008874">
    <property type="protein sequence ID" value="AKH97953.1"/>
    <property type="molecule type" value="Genomic_DNA"/>
</dbReference>
<keyword evidence="5 7" id="KW-0808">Transferase</keyword>
<dbReference type="GO" id="GO:0008483">
    <property type="term" value="F:transaminase activity"/>
    <property type="evidence" value="ECO:0007669"/>
    <property type="project" value="UniProtKB-KW"/>
</dbReference>
<protein>
    <recommendedName>
        <fullName evidence="7">Aminotransferase</fullName>
        <ecNumber evidence="7">2.6.1.-</ecNumber>
    </recommendedName>
</protein>
<dbReference type="KEGG" id="hsu:HLASF_1472"/>
<evidence type="ECO:0000313" key="9">
    <source>
        <dbReference type="EMBL" id="AKH97953.1"/>
    </source>
</evidence>
<dbReference type="InterPro" id="IPR050596">
    <property type="entry name" value="AspAT/PAT-like"/>
</dbReference>
<dbReference type="Proteomes" id="UP000060390">
    <property type="component" value="Chromosome"/>
</dbReference>
<keyword evidence="6" id="KW-0663">Pyridoxal phosphate</keyword>
<evidence type="ECO:0000313" key="11">
    <source>
        <dbReference type="Proteomes" id="UP000060390"/>
    </source>
</evidence>
<dbReference type="GO" id="GO:0030170">
    <property type="term" value="F:pyridoxal phosphate binding"/>
    <property type="evidence" value="ECO:0007669"/>
    <property type="project" value="InterPro"/>
</dbReference>
<dbReference type="InterPro" id="IPR004839">
    <property type="entry name" value="Aminotransferase_I/II_large"/>
</dbReference>
<dbReference type="CDD" id="cd00609">
    <property type="entry name" value="AAT_like"/>
    <property type="match status" value="1"/>
</dbReference>
<accession>A0A0F7PF48</accession>
<reference evidence="10 11" key="3">
    <citation type="journal article" date="2016" name="Stand. Genomic Sci.">
        <title>Complete genome sequence of 'Halanaeroarchaeum sulfurireducens' M27-SA2, a sulfur-reducing and acetate-oxidizing haloarchaeon from the deep-sea hypersaline anoxic lake Medee.</title>
        <authorList>
            <person name="Messina E."/>
            <person name="Sorokin D.Y."/>
            <person name="Kublanov I.V."/>
            <person name="Toshchakov S."/>
            <person name="Lopatina A."/>
            <person name="Arcadi E."/>
            <person name="Smedile F."/>
            <person name="La Spada G."/>
            <person name="La Cono V."/>
            <person name="Yakimov M.M."/>
        </authorList>
    </citation>
    <scope>NUCLEOTIDE SEQUENCE [LARGE SCALE GENOMIC DNA]</scope>
    <source>
        <strain evidence="10 11">M27-SA2</strain>
    </source>
</reference>
<dbReference type="AlphaFoldDB" id="A0A0F7PF48"/>
<dbReference type="PANTHER" id="PTHR46383:SF2">
    <property type="entry name" value="AMINOTRANSFERASE"/>
    <property type="match status" value="1"/>
</dbReference>
<dbReference type="HOGENOM" id="CLU_017584_4_3_2"/>
<gene>
    <name evidence="9" type="primary">aspC5</name>
    <name evidence="10" type="ORF">HLASA_1459</name>
    <name evidence="9" type="ORF">HLASF_1472</name>
</gene>
<evidence type="ECO:0000256" key="2">
    <source>
        <dbReference type="ARBA" id="ARBA00007441"/>
    </source>
</evidence>
<comment type="similarity">
    <text evidence="2 7">Belongs to the class-I pyridoxal-phosphate-dependent aminotransferase family.</text>
</comment>
<dbReference type="InterPro" id="IPR015421">
    <property type="entry name" value="PyrdxlP-dep_Trfase_major"/>
</dbReference>
<reference evidence="9 12" key="1">
    <citation type="journal article" date="2015" name="ISME J.">
        <title>Elemental sulfur and acetate can support life of a novel strictly anaerobic haloarchaeon.</title>
        <authorList>
            <person name="Sorokin D.Y."/>
            <person name="Kublanov I.V."/>
            <person name="Gavrilov S.N."/>
            <person name="Rojo D."/>
            <person name="Roman P."/>
            <person name="Golyshin P.N."/>
            <person name="Slepak V.Z."/>
            <person name="Smedile F."/>
            <person name="Ferrer M."/>
            <person name="Messina E."/>
            <person name="La Cono V."/>
            <person name="Yakimov M.M."/>
        </authorList>
    </citation>
    <scope>NUCLEOTIDE SEQUENCE [LARGE SCALE GENOMIC DNA]</scope>
    <source>
        <strain evidence="9 12">HSR2</strain>
    </source>
</reference>
<organism evidence="9 12">
    <name type="scientific">Halanaeroarchaeum sulfurireducens</name>
    <dbReference type="NCBI Taxonomy" id="1604004"/>
    <lineage>
        <taxon>Archaea</taxon>
        <taxon>Methanobacteriati</taxon>
        <taxon>Methanobacteriota</taxon>
        <taxon>Stenosarchaea group</taxon>
        <taxon>Halobacteria</taxon>
        <taxon>Halobacteriales</taxon>
        <taxon>Halobacteriaceae</taxon>
        <taxon>Halanaeroarchaeum</taxon>
    </lineage>
</organism>
<dbReference type="SUPFAM" id="SSF53383">
    <property type="entry name" value="PLP-dependent transferases"/>
    <property type="match status" value="1"/>
</dbReference>
<dbReference type="PROSITE" id="PS00105">
    <property type="entry name" value="AA_TRANSFER_CLASS_1"/>
    <property type="match status" value="1"/>
</dbReference>
<dbReference type="InterPro" id="IPR015424">
    <property type="entry name" value="PyrdxlP-dep_Trfase"/>
</dbReference>
<reference evidence="11" key="2">
    <citation type="submission" date="2015-05" db="EMBL/GenBank/DDBJ databases">
        <title>Complete genome sequence of Halanaeroarchaeum sulfurireducens type strain M27-SA2, a sulfate-reducer haloarchaeon from marine anoxic lake Medee.</title>
        <authorList>
            <person name="Messina E."/>
            <person name="Kublanov I.V."/>
            <person name="Toshchakov S."/>
            <person name="Arcadi E."/>
            <person name="La Spada G."/>
            <person name="La Cono V."/>
            <person name="Yakimov M.M."/>
        </authorList>
    </citation>
    <scope>NUCLEOTIDE SEQUENCE [LARGE SCALE GENOMIC DNA]</scope>
    <source>
        <strain evidence="11">M27-SA2</strain>
    </source>
</reference>
<keyword evidence="12" id="KW-1185">Reference proteome</keyword>
<evidence type="ECO:0000256" key="3">
    <source>
        <dbReference type="ARBA" id="ARBA00011738"/>
    </source>
</evidence>